<evidence type="ECO:0000313" key="1">
    <source>
        <dbReference type="EMBL" id="PSC02776.1"/>
    </source>
</evidence>
<comment type="caution">
    <text evidence="1">The sequence shown here is derived from an EMBL/GenBank/DDBJ whole genome shotgun (WGS) entry which is preliminary data.</text>
</comment>
<protein>
    <submittedName>
        <fullName evidence="1">DUF1203 domain-containing protein</fullName>
    </submittedName>
</protein>
<gene>
    <name evidence="1" type="ORF">SLNSH_22295</name>
</gene>
<reference evidence="2" key="1">
    <citation type="submission" date="2018-03" db="EMBL/GenBank/DDBJ databases">
        <authorList>
            <person name="Sun L."/>
            <person name="Liu H."/>
            <person name="Chen W."/>
            <person name="Huang K."/>
            <person name="Liu W."/>
            <person name="Gao X."/>
        </authorList>
    </citation>
    <scope>NUCLEOTIDE SEQUENCE [LARGE SCALE GENOMIC DNA]</scope>
    <source>
        <strain evidence="2">SH9</strain>
    </source>
</reference>
<evidence type="ECO:0000313" key="2">
    <source>
        <dbReference type="Proteomes" id="UP000239772"/>
    </source>
</evidence>
<keyword evidence="2" id="KW-1185">Reference proteome</keyword>
<dbReference type="RefSeq" id="WP_106340131.1">
    <property type="nucleotide sequence ID" value="NZ_PVZS01000038.1"/>
</dbReference>
<dbReference type="Proteomes" id="UP000239772">
    <property type="component" value="Unassembled WGS sequence"/>
</dbReference>
<dbReference type="OrthoDB" id="5953307at2"/>
<name>A0A2T1HMB2_9HYPH</name>
<dbReference type="EMBL" id="PVZS01000038">
    <property type="protein sequence ID" value="PSC02776.1"/>
    <property type="molecule type" value="Genomic_DNA"/>
</dbReference>
<dbReference type="InterPro" id="IPR009593">
    <property type="entry name" value="DUF1203"/>
</dbReference>
<proteinExistence type="predicted"/>
<dbReference type="AlphaFoldDB" id="A0A2T1HMB2"/>
<organism evidence="1 2">
    <name type="scientific">Alsobacter soli</name>
    <dbReference type="NCBI Taxonomy" id="2109933"/>
    <lineage>
        <taxon>Bacteria</taxon>
        <taxon>Pseudomonadati</taxon>
        <taxon>Pseudomonadota</taxon>
        <taxon>Alphaproteobacteria</taxon>
        <taxon>Hyphomicrobiales</taxon>
        <taxon>Alsobacteraceae</taxon>
        <taxon>Alsobacter</taxon>
    </lineage>
</organism>
<accession>A0A2T1HMB2</accession>
<dbReference type="PIRSF" id="PIRSF034110">
    <property type="entry name" value="DUF1203"/>
    <property type="match status" value="1"/>
</dbReference>
<dbReference type="Pfam" id="PF06718">
    <property type="entry name" value="DUF1203"/>
    <property type="match status" value="1"/>
</dbReference>
<sequence>MNFRITGLDPAPFRPLFGRSDEELAAQGVLRYRADAASHFPDRVEMREARPGETVLLLNHVCQPAATPYRTAHAIFVREGAELRFDRVDEVPPVMRTRLLSLRAFDARGMMVDADVVEGASVEGLIERLFANPDASYIHAHNARRGCYSGRIDRA</sequence>